<feature type="coiled-coil region" evidence="1">
    <location>
        <begin position="46"/>
        <end position="73"/>
    </location>
</feature>
<organism evidence="2 3">
    <name type="scientific">Dielma fastidiosa</name>
    <dbReference type="NCBI Taxonomy" id="1034346"/>
    <lineage>
        <taxon>Bacteria</taxon>
        <taxon>Bacillati</taxon>
        <taxon>Bacillota</taxon>
        <taxon>Erysipelotrichia</taxon>
        <taxon>Erysipelotrichales</taxon>
        <taxon>Erysipelotrichaceae</taxon>
        <taxon>Dielma</taxon>
    </lineage>
</organism>
<dbReference type="AlphaFoldDB" id="A0AB35UQ35"/>
<comment type="caution">
    <text evidence="2">The sequence shown here is derived from an EMBL/GenBank/DDBJ whole genome shotgun (WGS) entry which is preliminary data.</text>
</comment>
<evidence type="ECO:0000256" key="1">
    <source>
        <dbReference type="SAM" id="Coils"/>
    </source>
</evidence>
<name>A0AB35UQ35_9FIRM</name>
<dbReference type="Proteomes" id="UP001276902">
    <property type="component" value="Unassembled WGS sequence"/>
</dbReference>
<dbReference type="RefSeq" id="WP_320884779.1">
    <property type="nucleotide sequence ID" value="NZ_BAABZA010000001.1"/>
</dbReference>
<sequence length="277" mass="33827">MLSLEEFISKRKKDDQLDIYDLLKKDYNMQTCVNYVFEYFNTYINLSEQQKEFLETNEKLQKYQKQIMDYSTETQEWLLRMYKLTGKTLNRVISKELKHYDTFLLLNDESHFRKVSYQIYSTLYKRYDFLKDYIEELLVFIKDQHAIWSYNYNIDLELIDFHINEKIDNYLISTARKFHVNLIAWADAYSDAFYSYENMWPANCVSHDQYIDYYDVTKAHNNKFNIDHIYSQVSLAPYIKGKKKLLEVLVMYYWQKQICTVDAGYYEKYMQESCKNI</sequence>
<dbReference type="EMBL" id="JALDAW010000023">
    <property type="protein sequence ID" value="MDY5169568.1"/>
    <property type="molecule type" value="Genomic_DNA"/>
</dbReference>
<evidence type="ECO:0000313" key="2">
    <source>
        <dbReference type="EMBL" id="MDY5169568.1"/>
    </source>
</evidence>
<accession>A0AB35UQ35</accession>
<keyword evidence="1" id="KW-0175">Coiled coil</keyword>
<protein>
    <submittedName>
        <fullName evidence="2">Uncharacterized protein</fullName>
    </submittedName>
</protein>
<proteinExistence type="predicted"/>
<reference evidence="2" key="1">
    <citation type="submission" date="2022-03" db="EMBL/GenBank/DDBJ databases">
        <title>First case of bacteraemia caused by Dielma fastidiosa in a patient hospitalised with diverticulitis.</title>
        <authorList>
            <person name="Forman-Ankjaer B."/>
            <person name="Hvid-Jensen F."/>
            <person name="Kobel C.M."/>
            <person name="Greve T."/>
        </authorList>
    </citation>
    <scope>NUCLEOTIDE SEQUENCE</scope>
    <source>
        <strain evidence="2">AUH_DF_2021</strain>
    </source>
</reference>
<evidence type="ECO:0000313" key="3">
    <source>
        <dbReference type="Proteomes" id="UP001276902"/>
    </source>
</evidence>
<gene>
    <name evidence="2" type="ORF">MQE39_15710</name>
</gene>